<dbReference type="SUPFAM" id="SSF53335">
    <property type="entry name" value="S-adenosyl-L-methionine-dependent methyltransferases"/>
    <property type="match status" value="1"/>
</dbReference>
<dbReference type="PANTHER" id="PTHR43675">
    <property type="entry name" value="ARSENITE METHYLTRANSFERASE"/>
    <property type="match status" value="1"/>
</dbReference>
<dbReference type="OrthoDB" id="15794at2759"/>
<dbReference type="PANTHER" id="PTHR43675:SF1">
    <property type="entry name" value="RIKEN CDNA 2700097O09 GENE"/>
    <property type="match status" value="1"/>
</dbReference>
<dbReference type="AlphaFoldDB" id="A0A6P3XWH2"/>
<dbReference type="RefSeq" id="XP_014482911.1">
    <property type="nucleotide sequence ID" value="XM_014627425.1"/>
</dbReference>
<name>A0A6P3XWH2_DINQU</name>
<dbReference type="KEGG" id="dqu:106748670"/>
<dbReference type="InterPro" id="IPR026669">
    <property type="entry name" value="Arsenite_MeTrfase-like"/>
</dbReference>
<evidence type="ECO:0000313" key="1">
    <source>
        <dbReference type="Proteomes" id="UP000515204"/>
    </source>
</evidence>
<dbReference type="Proteomes" id="UP000515204">
    <property type="component" value="Unplaced"/>
</dbReference>
<dbReference type="RefSeq" id="XP_014482910.1">
    <property type="nucleotide sequence ID" value="XM_014627424.1"/>
</dbReference>
<dbReference type="GeneID" id="106748670"/>
<organism evidence="1 2">
    <name type="scientific">Dinoponera quadriceps</name>
    <name type="common">South American ant</name>
    <dbReference type="NCBI Taxonomy" id="609295"/>
    <lineage>
        <taxon>Eukaryota</taxon>
        <taxon>Metazoa</taxon>
        <taxon>Ecdysozoa</taxon>
        <taxon>Arthropoda</taxon>
        <taxon>Hexapoda</taxon>
        <taxon>Insecta</taxon>
        <taxon>Pterygota</taxon>
        <taxon>Neoptera</taxon>
        <taxon>Endopterygota</taxon>
        <taxon>Hymenoptera</taxon>
        <taxon>Apocrita</taxon>
        <taxon>Aculeata</taxon>
        <taxon>Formicoidea</taxon>
        <taxon>Formicidae</taxon>
        <taxon>Ponerinae</taxon>
        <taxon>Ponerini</taxon>
        <taxon>Dinoponera</taxon>
    </lineage>
</organism>
<dbReference type="GO" id="GO:0008168">
    <property type="term" value="F:methyltransferase activity"/>
    <property type="evidence" value="ECO:0007669"/>
    <property type="project" value="TreeGrafter"/>
</dbReference>
<protein>
    <submittedName>
        <fullName evidence="2 3">Uncharacterized protein LOC106748670</fullName>
    </submittedName>
</protein>
<dbReference type="Gene3D" id="3.40.50.150">
    <property type="entry name" value="Vaccinia Virus protein VP39"/>
    <property type="match status" value="1"/>
</dbReference>
<accession>A0A6P3XWH2</accession>
<evidence type="ECO:0000313" key="3">
    <source>
        <dbReference type="RefSeq" id="XP_014482911.1"/>
    </source>
</evidence>
<evidence type="ECO:0000313" key="2">
    <source>
        <dbReference type="RefSeq" id="XP_014482910.1"/>
    </source>
</evidence>
<gene>
    <name evidence="2 3" type="primary">LOC106748670</name>
</gene>
<dbReference type="CDD" id="cd02440">
    <property type="entry name" value="AdoMet_MTases"/>
    <property type="match status" value="1"/>
</dbReference>
<proteinExistence type="predicted"/>
<reference evidence="2 3" key="1">
    <citation type="submission" date="2025-04" db="UniProtKB">
        <authorList>
            <consortium name="RefSeq"/>
        </authorList>
    </citation>
    <scope>IDENTIFICATION</scope>
</reference>
<keyword evidence="1" id="KW-1185">Reference proteome</keyword>
<dbReference type="InterPro" id="IPR029063">
    <property type="entry name" value="SAM-dependent_MTases_sf"/>
</dbReference>
<sequence length="325" mass="37823">MSIDLCEAKEHFIELMRSLNRNDQQKFLSFIVKEWEIEPPIFYDHTGDDIYDCGKDNDTDYPIFMLNTIVSDIKQKVPFNAILPSENIIKPSSGLNSDCDSNITFHMDLFLYDDDDLIELENNEQLQRYYCLDCGSRNIEPLIYISHSISRKALCYMFKTCLPKLKDKTILDVGSRLGAVLYGAYVYTDAPRIIGVEMNEELCNLQNDITRKYKMDDRITVFHNRIEGVPEVIEESDVIILNNPFEFYLPEDVQIDIWKFLRATIKKGTILVTCPSIEVTFKTLQLDDSIETWLKPCERLYSNKFPDLHITNGDEFSNMSCYEVL</sequence>